<dbReference type="Gene3D" id="3.40.50.1820">
    <property type="entry name" value="alpha/beta hydrolase"/>
    <property type="match status" value="1"/>
</dbReference>
<dbReference type="SUPFAM" id="SSF53474">
    <property type="entry name" value="alpha/beta-Hydrolases"/>
    <property type="match status" value="1"/>
</dbReference>
<evidence type="ECO:0000313" key="5">
    <source>
        <dbReference type="Proteomes" id="UP000297963"/>
    </source>
</evidence>
<dbReference type="RefSeq" id="WP_092449630.1">
    <property type="nucleotide sequence ID" value="NZ_BKAC01000006.1"/>
</dbReference>
<dbReference type="InterPro" id="IPR029058">
    <property type="entry name" value="AB_hydrolase_fold"/>
</dbReference>
<dbReference type="EMBL" id="SOFE01000004">
    <property type="protein sequence ID" value="TFB87996.1"/>
    <property type="molecule type" value="Genomic_DNA"/>
</dbReference>
<name>A0A4R8VX82_9MICO</name>
<evidence type="ECO:0000259" key="3">
    <source>
        <dbReference type="Pfam" id="PF02230"/>
    </source>
</evidence>
<dbReference type="InterPro" id="IPR050565">
    <property type="entry name" value="LYPA1-2/EST-like"/>
</dbReference>
<comment type="similarity">
    <text evidence="1">Belongs to the AB hydrolase superfamily. AB hydrolase 2 family.</text>
</comment>
<accession>A0A4R8VX82</accession>
<dbReference type="GO" id="GO:0016787">
    <property type="term" value="F:hydrolase activity"/>
    <property type="evidence" value="ECO:0007669"/>
    <property type="project" value="UniProtKB-KW"/>
</dbReference>
<gene>
    <name evidence="4" type="ORF">E3O11_02655</name>
</gene>
<protein>
    <submittedName>
        <fullName evidence="4">Alpha/beta hydrolase</fullName>
    </submittedName>
</protein>
<feature type="domain" description="Phospholipase/carboxylesterase/thioesterase" evidence="3">
    <location>
        <begin position="16"/>
        <end position="213"/>
    </location>
</feature>
<dbReference type="Pfam" id="PF02230">
    <property type="entry name" value="Abhydrolase_2"/>
    <property type="match status" value="1"/>
</dbReference>
<dbReference type="PANTHER" id="PTHR10655:SF17">
    <property type="entry name" value="LYSOPHOSPHOLIPASE-LIKE PROTEIN 1"/>
    <property type="match status" value="1"/>
</dbReference>
<evidence type="ECO:0000313" key="4">
    <source>
        <dbReference type="EMBL" id="TFB87996.1"/>
    </source>
</evidence>
<sequence>MSDAMPQAEWPHLFRPGSDDARVLLMLHGTGGNEQEIAGLASALDPTAAILAPRGRVQENGMNRWFRRLSEGVFDTADVARRADDLAAFLTWARATYALGDRPIVAVGFSNGANIALATALLHPAVLPRVIAFSGMHPLAPSLDADRGIDARVAAGDLSASAVLLLNGRTDPMAPLGSVQKLATMLEERGAKVQSELRPGGHGITETDVAAAVAWLA</sequence>
<proteinExistence type="inferred from homology"/>
<dbReference type="PANTHER" id="PTHR10655">
    <property type="entry name" value="LYSOPHOSPHOLIPASE-RELATED"/>
    <property type="match status" value="1"/>
</dbReference>
<dbReference type="AlphaFoldDB" id="A0A4R8VX82"/>
<evidence type="ECO:0000256" key="2">
    <source>
        <dbReference type="ARBA" id="ARBA00022801"/>
    </source>
</evidence>
<organism evidence="4 5">
    <name type="scientific">Cryobacterium levicorallinum</name>
    <dbReference type="NCBI Taxonomy" id="995038"/>
    <lineage>
        <taxon>Bacteria</taxon>
        <taxon>Bacillati</taxon>
        <taxon>Actinomycetota</taxon>
        <taxon>Actinomycetes</taxon>
        <taxon>Micrococcales</taxon>
        <taxon>Microbacteriaceae</taxon>
        <taxon>Cryobacterium</taxon>
    </lineage>
</organism>
<keyword evidence="2 4" id="KW-0378">Hydrolase</keyword>
<evidence type="ECO:0000256" key="1">
    <source>
        <dbReference type="ARBA" id="ARBA00006499"/>
    </source>
</evidence>
<reference evidence="4 5" key="1">
    <citation type="submission" date="2019-03" db="EMBL/GenBank/DDBJ databases">
        <title>Genomics of glacier-inhabiting Cryobacterium strains.</title>
        <authorList>
            <person name="Liu Q."/>
            <person name="Xin Y.-H."/>
        </authorList>
    </citation>
    <scope>NUCLEOTIDE SEQUENCE [LARGE SCALE GENOMIC DNA]</scope>
    <source>
        <strain evidence="4 5">Hh34</strain>
    </source>
</reference>
<dbReference type="InterPro" id="IPR003140">
    <property type="entry name" value="PLipase/COase/thioEstase"/>
</dbReference>
<dbReference type="Proteomes" id="UP000297963">
    <property type="component" value="Unassembled WGS sequence"/>
</dbReference>
<comment type="caution">
    <text evidence="4">The sequence shown here is derived from an EMBL/GenBank/DDBJ whole genome shotgun (WGS) entry which is preliminary data.</text>
</comment>